<feature type="signal peptide" evidence="1">
    <location>
        <begin position="1"/>
        <end position="18"/>
    </location>
</feature>
<keyword evidence="3" id="KW-1185">Reference proteome</keyword>
<evidence type="ECO:0000313" key="3">
    <source>
        <dbReference type="Proteomes" id="UP001458880"/>
    </source>
</evidence>
<keyword evidence="1" id="KW-0732">Signal</keyword>
<protein>
    <submittedName>
        <fullName evidence="2">PBP/GOBP family</fullName>
    </submittedName>
</protein>
<evidence type="ECO:0000256" key="1">
    <source>
        <dbReference type="SAM" id="SignalP"/>
    </source>
</evidence>
<accession>A0AAW1I9H4</accession>
<evidence type="ECO:0000313" key="2">
    <source>
        <dbReference type="EMBL" id="KAK9685919.1"/>
    </source>
</evidence>
<comment type="caution">
    <text evidence="2">The sequence shown here is derived from an EMBL/GenBank/DDBJ whole genome shotgun (WGS) entry which is preliminary data.</text>
</comment>
<proteinExistence type="predicted"/>
<dbReference type="EMBL" id="JASPKY010000739">
    <property type="protein sequence ID" value="KAK9685919.1"/>
    <property type="molecule type" value="Genomic_DNA"/>
</dbReference>
<dbReference type="GO" id="GO:0005549">
    <property type="term" value="F:odorant binding"/>
    <property type="evidence" value="ECO:0007669"/>
    <property type="project" value="InterPro"/>
</dbReference>
<name>A0AAW1I9H4_POPJA</name>
<reference evidence="2 3" key="1">
    <citation type="journal article" date="2024" name="BMC Genomics">
        <title>De novo assembly and annotation of Popillia japonica's genome with initial clues to its potential as an invasive pest.</title>
        <authorList>
            <person name="Cucini C."/>
            <person name="Boschi S."/>
            <person name="Funari R."/>
            <person name="Cardaioli E."/>
            <person name="Iannotti N."/>
            <person name="Marturano G."/>
            <person name="Paoli F."/>
            <person name="Bruttini M."/>
            <person name="Carapelli A."/>
            <person name="Frati F."/>
            <person name="Nardi F."/>
        </authorList>
    </citation>
    <scope>NUCLEOTIDE SEQUENCE [LARGE SCALE GENOMIC DNA]</scope>
    <source>
        <strain evidence="2">DMR45628</strain>
    </source>
</reference>
<dbReference type="SUPFAM" id="SSF47565">
    <property type="entry name" value="Insect pheromone/odorant-binding proteins"/>
    <property type="match status" value="1"/>
</dbReference>
<dbReference type="InterPro" id="IPR036728">
    <property type="entry name" value="PBP_GOBP_sf"/>
</dbReference>
<dbReference type="Proteomes" id="UP001458880">
    <property type="component" value="Unassembled WGS sequence"/>
</dbReference>
<gene>
    <name evidence="2" type="ORF">QE152_g37583</name>
</gene>
<dbReference type="Gene3D" id="1.10.238.20">
    <property type="entry name" value="Pheromone/general odorant binding protein domain"/>
    <property type="match status" value="1"/>
</dbReference>
<feature type="chain" id="PRO_5043912221" evidence="1">
    <location>
        <begin position="19"/>
        <end position="110"/>
    </location>
</feature>
<dbReference type="AlphaFoldDB" id="A0AAW1I9H4"/>
<sequence>MKQFVVFAVLCVIVSVQALTDEQKAKVKQVSEKCIASSGADPASVEKGRKDENADVRLDKVKEKISNDLTEAQIETLFATCKPKATVPVDKAAEFWKCYWANTPKRIELV</sequence>
<organism evidence="2 3">
    <name type="scientific">Popillia japonica</name>
    <name type="common">Japanese beetle</name>
    <dbReference type="NCBI Taxonomy" id="7064"/>
    <lineage>
        <taxon>Eukaryota</taxon>
        <taxon>Metazoa</taxon>
        <taxon>Ecdysozoa</taxon>
        <taxon>Arthropoda</taxon>
        <taxon>Hexapoda</taxon>
        <taxon>Insecta</taxon>
        <taxon>Pterygota</taxon>
        <taxon>Neoptera</taxon>
        <taxon>Endopterygota</taxon>
        <taxon>Coleoptera</taxon>
        <taxon>Polyphaga</taxon>
        <taxon>Scarabaeiformia</taxon>
        <taxon>Scarabaeidae</taxon>
        <taxon>Rutelinae</taxon>
        <taxon>Popillia</taxon>
    </lineage>
</organism>